<evidence type="ECO:0000313" key="2">
    <source>
        <dbReference type="EMBL" id="SFL03251.1"/>
    </source>
</evidence>
<name>A0A1I4EGF1_9RHOB</name>
<dbReference type="PANTHER" id="PTHR36503:SF3">
    <property type="entry name" value="BLR0126 PROTEIN"/>
    <property type="match status" value="1"/>
</dbReference>
<dbReference type="InterPro" id="IPR037523">
    <property type="entry name" value="VOC_core"/>
</dbReference>
<dbReference type="GO" id="GO:0051213">
    <property type="term" value="F:dioxygenase activity"/>
    <property type="evidence" value="ECO:0007669"/>
    <property type="project" value="UniProtKB-KW"/>
</dbReference>
<keyword evidence="2" id="KW-0223">Dioxygenase</keyword>
<dbReference type="AlphaFoldDB" id="A0A1I4EGF1"/>
<keyword evidence="2" id="KW-0560">Oxidoreductase</keyword>
<accession>A0A1I4EGF1</accession>
<evidence type="ECO:0000259" key="1">
    <source>
        <dbReference type="PROSITE" id="PS51819"/>
    </source>
</evidence>
<dbReference type="InterPro" id="IPR029068">
    <property type="entry name" value="Glyas_Bleomycin-R_OHBP_Dase"/>
</dbReference>
<dbReference type="SUPFAM" id="SSF54593">
    <property type="entry name" value="Glyoxalase/Bleomycin resistance protein/Dihydroxybiphenyl dioxygenase"/>
    <property type="match status" value="1"/>
</dbReference>
<proteinExistence type="predicted"/>
<protein>
    <submittedName>
        <fullName evidence="2">Catechol 2,3-dioxygenase</fullName>
    </submittedName>
</protein>
<dbReference type="Pfam" id="PF00903">
    <property type="entry name" value="Glyoxalase"/>
    <property type="match status" value="1"/>
</dbReference>
<reference evidence="3" key="1">
    <citation type="submission" date="2016-10" db="EMBL/GenBank/DDBJ databases">
        <authorList>
            <person name="Varghese N."/>
            <person name="Submissions S."/>
        </authorList>
    </citation>
    <scope>NUCLEOTIDE SEQUENCE [LARGE SCALE GENOMIC DNA]</scope>
    <source>
        <strain evidence="3">DSM 28453</strain>
    </source>
</reference>
<organism evidence="2 3">
    <name type="scientific">Shimia haliotis</name>
    <dbReference type="NCBI Taxonomy" id="1280847"/>
    <lineage>
        <taxon>Bacteria</taxon>
        <taxon>Pseudomonadati</taxon>
        <taxon>Pseudomonadota</taxon>
        <taxon>Alphaproteobacteria</taxon>
        <taxon>Rhodobacterales</taxon>
        <taxon>Roseobacteraceae</taxon>
    </lineage>
</organism>
<dbReference type="InterPro" id="IPR004360">
    <property type="entry name" value="Glyas_Fos-R_dOase_dom"/>
</dbReference>
<keyword evidence="3" id="KW-1185">Reference proteome</keyword>
<dbReference type="RefSeq" id="WP_093323842.1">
    <property type="nucleotide sequence ID" value="NZ_FOSZ01000004.1"/>
</dbReference>
<dbReference type="STRING" id="1280847.SAMN04488036_104181"/>
<dbReference type="CDD" id="cd06587">
    <property type="entry name" value="VOC"/>
    <property type="match status" value="1"/>
</dbReference>
<dbReference type="OrthoDB" id="9792626at2"/>
<sequence>MKAITGQISWVYTETLAPCIAFYRDALGLEVALDAGQAMIFATAEGARIGVCETFADRVVEPNGGMITLLVDGVAAVDAWYARLETAGVDLQGAPQNMDRFGIYSFFVRDPNGYLIEVQCFL</sequence>
<dbReference type="Proteomes" id="UP000198851">
    <property type="component" value="Unassembled WGS sequence"/>
</dbReference>
<dbReference type="PROSITE" id="PS51819">
    <property type="entry name" value="VOC"/>
    <property type="match status" value="1"/>
</dbReference>
<gene>
    <name evidence="2" type="ORF">SAMN04488036_104181</name>
</gene>
<dbReference type="PANTHER" id="PTHR36503">
    <property type="entry name" value="BLR2520 PROTEIN"/>
    <property type="match status" value="1"/>
</dbReference>
<evidence type="ECO:0000313" key="3">
    <source>
        <dbReference type="Proteomes" id="UP000198851"/>
    </source>
</evidence>
<feature type="domain" description="VOC" evidence="1">
    <location>
        <begin position="4"/>
        <end position="121"/>
    </location>
</feature>
<dbReference type="Gene3D" id="3.10.180.10">
    <property type="entry name" value="2,3-Dihydroxybiphenyl 1,2-Dioxygenase, domain 1"/>
    <property type="match status" value="1"/>
</dbReference>
<dbReference type="EMBL" id="FOSZ01000004">
    <property type="protein sequence ID" value="SFL03251.1"/>
    <property type="molecule type" value="Genomic_DNA"/>
</dbReference>